<evidence type="ECO:0000313" key="2">
    <source>
        <dbReference type="EMBL" id="MDD2167408.1"/>
    </source>
</evidence>
<dbReference type="CDD" id="cd00093">
    <property type="entry name" value="HTH_XRE"/>
    <property type="match status" value="1"/>
</dbReference>
<dbReference type="EMBL" id="CP071491">
    <property type="protein sequence ID" value="QSX16400.1"/>
    <property type="molecule type" value="Genomic_DNA"/>
</dbReference>
<name>A0A084EYW5_GLAPU</name>
<dbReference type="SUPFAM" id="SSF47413">
    <property type="entry name" value="lambda repressor-like DNA-binding domains"/>
    <property type="match status" value="1"/>
</dbReference>
<reference evidence="3" key="1">
    <citation type="submission" date="2021-03" db="EMBL/GenBank/DDBJ databases">
        <title>Characterization of a novel Integrative Conjugative Element in Glaesserella parasuis.</title>
        <authorList>
            <person name="Hu G."/>
            <person name="Sun H."/>
        </authorList>
    </citation>
    <scope>NUCLEOTIDE SEQUENCE</scope>
    <source>
        <strain evidence="3">GHP1807</strain>
    </source>
</reference>
<dbReference type="KEGG" id="hpas:JL26_00295"/>
<evidence type="ECO:0000313" key="3">
    <source>
        <dbReference type="EMBL" id="QSX16400.1"/>
    </source>
</evidence>
<dbReference type="Proteomes" id="UP000662736">
    <property type="component" value="Chromosome"/>
</dbReference>
<sequence>MNRISEFRKAANLTQVEIAKLINKTQGAFGHYETGLREPSLSTAKKIVRVLNEHGVACSLDDVFPVGS</sequence>
<dbReference type="RefSeq" id="WP_012621794.1">
    <property type="nucleotide sequence ID" value="NZ_CBCRUP010000100.1"/>
</dbReference>
<dbReference type="InterPro" id="IPR001387">
    <property type="entry name" value="Cro/C1-type_HTH"/>
</dbReference>
<dbReference type="OrthoDB" id="6877645at2"/>
<reference evidence="2" key="2">
    <citation type="submission" date="2022-09" db="EMBL/GenBank/DDBJ databases">
        <title>Molecular characterization of Glaesserella parasuis strains circulating in commercial swine farms using whole-genome sequencing.</title>
        <authorList>
            <person name="Mugabi R."/>
            <person name="Clavijo M."/>
            <person name="Li G."/>
        </authorList>
    </citation>
    <scope>NUCLEOTIDE SEQUENCE</scope>
    <source>
        <strain evidence="2">0435-53</strain>
    </source>
</reference>
<protein>
    <submittedName>
        <fullName evidence="2">Helix-turn-helix transcriptional regulator</fullName>
    </submittedName>
</protein>
<proteinExistence type="predicted"/>
<dbReference type="Gene3D" id="1.10.260.40">
    <property type="entry name" value="lambda repressor-like DNA-binding domains"/>
    <property type="match status" value="1"/>
</dbReference>
<dbReference type="GO" id="GO:0003677">
    <property type="term" value="F:DNA binding"/>
    <property type="evidence" value="ECO:0007669"/>
    <property type="project" value="InterPro"/>
</dbReference>
<evidence type="ECO:0000313" key="4">
    <source>
        <dbReference type="Proteomes" id="UP001148834"/>
    </source>
</evidence>
<dbReference type="SMART" id="SM00530">
    <property type="entry name" value="HTH_XRE"/>
    <property type="match status" value="1"/>
</dbReference>
<dbReference type="OMA" id="TQGEFAQ"/>
<feature type="domain" description="HTH cro/C1-type" evidence="1">
    <location>
        <begin position="4"/>
        <end position="63"/>
    </location>
</feature>
<dbReference type="AlphaFoldDB" id="A0A084EYW5"/>
<gene>
    <name evidence="3" type="ORF">J1G54_08495</name>
    <name evidence="2" type="ORF">N5925_02055</name>
</gene>
<accession>A0A084EYW5</accession>
<evidence type="ECO:0000259" key="1">
    <source>
        <dbReference type="PROSITE" id="PS50943"/>
    </source>
</evidence>
<dbReference type="InterPro" id="IPR010982">
    <property type="entry name" value="Lambda_DNA-bd_dom_sf"/>
</dbReference>
<dbReference type="PROSITE" id="PS50943">
    <property type="entry name" value="HTH_CROC1"/>
    <property type="match status" value="1"/>
</dbReference>
<dbReference type="EMBL" id="JAODIR010000005">
    <property type="protein sequence ID" value="MDD2167408.1"/>
    <property type="molecule type" value="Genomic_DNA"/>
</dbReference>
<dbReference type="KEGG" id="hpak:JT17_00695"/>
<dbReference type="Proteomes" id="UP001148834">
    <property type="component" value="Unassembled WGS sequence"/>
</dbReference>
<dbReference type="Pfam" id="PF01381">
    <property type="entry name" value="HTH_3"/>
    <property type="match status" value="1"/>
</dbReference>
<organism evidence="2 4">
    <name type="scientific">Glaesserella parasuis</name>
    <name type="common">Haemophilus parasuis</name>
    <dbReference type="NCBI Taxonomy" id="738"/>
    <lineage>
        <taxon>Bacteria</taxon>
        <taxon>Pseudomonadati</taxon>
        <taxon>Pseudomonadota</taxon>
        <taxon>Gammaproteobacteria</taxon>
        <taxon>Pasteurellales</taxon>
        <taxon>Pasteurellaceae</taxon>
        <taxon>Glaesserella</taxon>
    </lineage>
</organism>